<feature type="region of interest" description="Disordered" evidence="8">
    <location>
        <begin position="1"/>
        <end position="54"/>
    </location>
</feature>
<dbReference type="Gene3D" id="1.10.3720.10">
    <property type="entry name" value="MetI-like"/>
    <property type="match status" value="1"/>
</dbReference>
<evidence type="ECO:0000259" key="9">
    <source>
        <dbReference type="PROSITE" id="PS50928"/>
    </source>
</evidence>
<keyword evidence="2 7" id="KW-0813">Transport</keyword>
<evidence type="ECO:0000256" key="1">
    <source>
        <dbReference type="ARBA" id="ARBA00004651"/>
    </source>
</evidence>
<evidence type="ECO:0000256" key="2">
    <source>
        <dbReference type="ARBA" id="ARBA00022448"/>
    </source>
</evidence>
<evidence type="ECO:0000256" key="8">
    <source>
        <dbReference type="SAM" id="MobiDB-lite"/>
    </source>
</evidence>
<keyword evidence="4 7" id="KW-0812">Transmembrane</keyword>
<feature type="transmembrane region" description="Helical" evidence="7">
    <location>
        <begin position="132"/>
        <end position="152"/>
    </location>
</feature>
<dbReference type="InterPro" id="IPR000515">
    <property type="entry name" value="MetI-like"/>
</dbReference>
<feature type="transmembrane region" description="Helical" evidence="7">
    <location>
        <begin position="164"/>
        <end position="184"/>
    </location>
</feature>
<organism evidence="10 11">
    <name type="scientific">Actinomadura fulvescens</name>
    <dbReference type="NCBI Taxonomy" id="46160"/>
    <lineage>
        <taxon>Bacteria</taxon>
        <taxon>Bacillati</taxon>
        <taxon>Actinomycetota</taxon>
        <taxon>Actinomycetes</taxon>
        <taxon>Streptosporangiales</taxon>
        <taxon>Thermomonosporaceae</taxon>
        <taxon>Actinomadura</taxon>
    </lineage>
</organism>
<accession>A0ABN3PHT5</accession>
<dbReference type="RefSeq" id="WP_344539709.1">
    <property type="nucleotide sequence ID" value="NZ_BAAATD010000002.1"/>
</dbReference>
<feature type="transmembrane region" description="Helical" evidence="7">
    <location>
        <begin position="58"/>
        <end position="83"/>
    </location>
</feature>
<dbReference type="SUPFAM" id="SSF161098">
    <property type="entry name" value="MetI-like"/>
    <property type="match status" value="1"/>
</dbReference>
<keyword evidence="6 7" id="KW-0472">Membrane</keyword>
<feature type="compositionally biased region" description="Low complexity" evidence="8">
    <location>
        <begin position="1"/>
        <end position="22"/>
    </location>
</feature>
<dbReference type="CDD" id="cd06261">
    <property type="entry name" value="TM_PBP2"/>
    <property type="match status" value="1"/>
</dbReference>
<dbReference type="PROSITE" id="PS50928">
    <property type="entry name" value="ABC_TM1"/>
    <property type="match status" value="1"/>
</dbReference>
<reference evidence="10 11" key="1">
    <citation type="journal article" date="2019" name="Int. J. Syst. Evol. Microbiol.">
        <title>The Global Catalogue of Microorganisms (GCM) 10K type strain sequencing project: providing services to taxonomists for standard genome sequencing and annotation.</title>
        <authorList>
            <consortium name="The Broad Institute Genomics Platform"/>
            <consortium name="The Broad Institute Genome Sequencing Center for Infectious Disease"/>
            <person name="Wu L."/>
            <person name="Ma J."/>
        </authorList>
    </citation>
    <scope>NUCLEOTIDE SEQUENCE [LARGE SCALE GENOMIC DNA]</scope>
    <source>
        <strain evidence="10 11">JCM 6833</strain>
    </source>
</reference>
<evidence type="ECO:0000256" key="5">
    <source>
        <dbReference type="ARBA" id="ARBA00022989"/>
    </source>
</evidence>
<comment type="caution">
    <text evidence="10">The sequence shown here is derived from an EMBL/GenBank/DDBJ whole genome shotgun (WGS) entry which is preliminary data.</text>
</comment>
<evidence type="ECO:0000313" key="10">
    <source>
        <dbReference type="EMBL" id="GAA2586524.1"/>
    </source>
</evidence>
<keyword evidence="3" id="KW-1003">Cell membrane</keyword>
<evidence type="ECO:0000256" key="3">
    <source>
        <dbReference type="ARBA" id="ARBA00022475"/>
    </source>
</evidence>
<comment type="similarity">
    <text evidence="7">Belongs to the binding-protein-dependent transport system permease family.</text>
</comment>
<dbReference type="PANTHER" id="PTHR30193:SF37">
    <property type="entry name" value="INNER MEMBRANE ABC TRANSPORTER PERMEASE PROTEIN YCJO"/>
    <property type="match status" value="1"/>
</dbReference>
<dbReference type="Pfam" id="PF00528">
    <property type="entry name" value="BPD_transp_1"/>
    <property type="match status" value="1"/>
</dbReference>
<dbReference type="PANTHER" id="PTHR30193">
    <property type="entry name" value="ABC TRANSPORTER PERMEASE PROTEIN"/>
    <property type="match status" value="1"/>
</dbReference>
<name>A0ABN3PHT5_9ACTN</name>
<dbReference type="Proteomes" id="UP001501509">
    <property type="component" value="Unassembled WGS sequence"/>
</dbReference>
<evidence type="ECO:0000313" key="11">
    <source>
        <dbReference type="Proteomes" id="UP001501509"/>
    </source>
</evidence>
<keyword evidence="5 7" id="KW-1133">Transmembrane helix</keyword>
<sequence length="363" mass="39004">MTSKSTGPAPTSTGPTSTSTGAGPTGSPPERSPAGPARAIRGRPGRGRSRPRDGQGRLAAALLSPTLAVLGVVIVFPIAVAVWDSLHTTSEELDADGLLVEGTRFSGARNYTDLFRGETGDRFLNALWNTSFFTVTTVVLETLLGLGMALLMHRAFRGRALFRASVLVPWAIPTAISALLWRWIFSADGVANAVLGREVLWTADGAAAKYAVILADTWKTAPFVALLVLAGLQIIPQEVYEAARVDGANAWQRLWNITLPMVKPALLVAVMFRMLDSLRMFDVPQVLIGTRKPSVETLSQLAWDEAMNLRFGPAAACAIALFVYIIFAAYVFVRLLGADFIPRGGTTPHTSRRTARFGRGTAK</sequence>
<evidence type="ECO:0000256" key="4">
    <source>
        <dbReference type="ARBA" id="ARBA00022692"/>
    </source>
</evidence>
<protein>
    <submittedName>
        <fullName evidence="10">Sugar ABC transporter permease</fullName>
    </submittedName>
</protein>
<evidence type="ECO:0000256" key="6">
    <source>
        <dbReference type="ARBA" id="ARBA00023136"/>
    </source>
</evidence>
<comment type="subcellular location">
    <subcellularLocation>
        <location evidence="1 7">Cell membrane</location>
        <topology evidence="1 7">Multi-pass membrane protein</topology>
    </subcellularLocation>
</comment>
<evidence type="ECO:0000256" key="7">
    <source>
        <dbReference type="RuleBase" id="RU363032"/>
    </source>
</evidence>
<feature type="compositionally biased region" description="Basic residues" evidence="8">
    <location>
        <begin position="40"/>
        <end position="49"/>
    </location>
</feature>
<proteinExistence type="inferred from homology"/>
<dbReference type="EMBL" id="BAAATD010000002">
    <property type="protein sequence ID" value="GAA2586524.1"/>
    <property type="molecule type" value="Genomic_DNA"/>
</dbReference>
<feature type="transmembrane region" description="Helical" evidence="7">
    <location>
        <begin position="311"/>
        <end position="333"/>
    </location>
</feature>
<keyword evidence="11" id="KW-1185">Reference proteome</keyword>
<dbReference type="InterPro" id="IPR051393">
    <property type="entry name" value="ABC_transporter_permease"/>
</dbReference>
<feature type="transmembrane region" description="Helical" evidence="7">
    <location>
        <begin position="254"/>
        <end position="275"/>
    </location>
</feature>
<dbReference type="InterPro" id="IPR035906">
    <property type="entry name" value="MetI-like_sf"/>
</dbReference>
<gene>
    <name evidence="10" type="ORF">GCM10010411_19090</name>
</gene>
<feature type="domain" description="ABC transmembrane type-1" evidence="9">
    <location>
        <begin position="127"/>
        <end position="332"/>
    </location>
</feature>